<reference evidence="4" key="1">
    <citation type="journal article" date="2023" name="Antonie Van Leeuwenhoek">
        <title>Mesoterricola silvestris gen. nov., sp. nov., Mesoterricola sediminis sp. nov., Geothrix oryzae sp. nov., Geothrix edaphica sp. nov., Geothrix rubra sp. nov., and Geothrix limicola sp. nov., six novel members of Acidobacteriota isolated from soils.</title>
        <authorList>
            <person name="Itoh H."/>
            <person name="Sugisawa Y."/>
            <person name="Mise K."/>
            <person name="Xu Z."/>
            <person name="Kuniyasu M."/>
            <person name="Ushijima N."/>
            <person name="Kawano K."/>
            <person name="Kobayashi E."/>
            <person name="Shiratori Y."/>
            <person name="Masuda Y."/>
            <person name="Senoo K."/>
        </authorList>
    </citation>
    <scope>NUCLEOTIDE SEQUENCE</scope>
    <source>
        <strain evidence="4">Red802</strain>
    </source>
</reference>
<dbReference type="SUPFAM" id="SSF52540">
    <property type="entry name" value="P-loop containing nucleoside triphosphate hydrolases"/>
    <property type="match status" value="1"/>
</dbReference>
<comment type="similarity">
    <text evidence="1">Belongs to the GSP E family.</text>
</comment>
<dbReference type="Gene3D" id="3.40.50.300">
    <property type="entry name" value="P-loop containing nucleotide triphosphate hydrolases"/>
    <property type="match status" value="1"/>
</dbReference>
<keyword evidence="5" id="KW-1185">Reference proteome</keyword>
<dbReference type="RefSeq" id="WP_285606119.1">
    <property type="nucleotide sequence ID" value="NZ_BSDC01000001.1"/>
</dbReference>
<organism evidence="4 5">
    <name type="scientific">Geothrix edaphica</name>
    <dbReference type="NCBI Taxonomy" id="2927976"/>
    <lineage>
        <taxon>Bacteria</taxon>
        <taxon>Pseudomonadati</taxon>
        <taxon>Acidobacteriota</taxon>
        <taxon>Holophagae</taxon>
        <taxon>Holophagales</taxon>
        <taxon>Holophagaceae</taxon>
        <taxon>Geothrix</taxon>
    </lineage>
</organism>
<sequence length="413" mass="45526">MHINELLTVVCEQGASDLHLKVGNHPIARIKGKLTPMTQFKRLVQEDTIAMAYAIMASDKQKVKFKENLDLDIAYSVPSLGRFRCNIFNQRGTVGLVLRVIPRKIYTIDDLMLPKVLKNICQEQRGLVLVTGTTGSGKSTTLAAMIDLINATRSEHILTIEDPIEYLHRDNLSIVNQREVEADCKTFATALRAALRQDPDVILVGEMRDLETIETALHAAETGHLVFSTLHTLDATETINRVISVFPPHHQKQIRLQMAAVLKGIISQRLVPRADGQGRVPAVEVMVATETVRTCIEDKDKTKMLKDVIAQGTAQYGMQTFDQSLYFLLKQGLITEEEALLRATNVGEFKLRLEGVMGSSDMAKANMERSMSIAQGSGREGGGGQTPPQVHPPAPGMPMAMPPSTDVKITLAR</sequence>
<dbReference type="NCBIfam" id="TIGR01420">
    <property type="entry name" value="pilT_fam"/>
    <property type="match status" value="1"/>
</dbReference>
<evidence type="ECO:0000259" key="3">
    <source>
        <dbReference type="PROSITE" id="PS00662"/>
    </source>
</evidence>
<dbReference type="PANTHER" id="PTHR30486:SF12">
    <property type="entry name" value="TYPE IV PILUS ATPASE PILU"/>
    <property type="match status" value="1"/>
</dbReference>
<accession>A0ABQ5PUB2</accession>
<dbReference type="InterPro" id="IPR006321">
    <property type="entry name" value="PilT/PilU"/>
</dbReference>
<dbReference type="InterPro" id="IPR027417">
    <property type="entry name" value="P-loop_NTPase"/>
</dbReference>
<dbReference type="Proteomes" id="UP001165044">
    <property type="component" value="Unassembled WGS sequence"/>
</dbReference>
<name>A0ABQ5PUB2_9BACT</name>
<dbReference type="InterPro" id="IPR050921">
    <property type="entry name" value="T4SS_GSP_E_ATPase"/>
</dbReference>
<dbReference type="CDD" id="cd01131">
    <property type="entry name" value="PilT"/>
    <property type="match status" value="1"/>
</dbReference>
<proteinExistence type="inferred from homology"/>
<comment type="caution">
    <text evidence="4">The sequence shown here is derived from an EMBL/GenBank/DDBJ whole genome shotgun (WGS) entry which is preliminary data.</text>
</comment>
<dbReference type="SMART" id="SM00382">
    <property type="entry name" value="AAA"/>
    <property type="match status" value="1"/>
</dbReference>
<evidence type="ECO:0000313" key="4">
    <source>
        <dbReference type="EMBL" id="GLH66031.1"/>
    </source>
</evidence>
<feature type="region of interest" description="Disordered" evidence="2">
    <location>
        <begin position="374"/>
        <end position="405"/>
    </location>
</feature>
<gene>
    <name evidence="4" type="primary">pilT-1</name>
    <name evidence="4" type="ORF">GETHED_03950</name>
</gene>
<dbReference type="PROSITE" id="PS00662">
    <property type="entry name" value="T2SP_E"/>
    <property type="match status" value="1"/>
</dbReference>
<dbReference type="Gene3D" id="3.30.450.90">
    <property type="match status" value="1"/>
</dbReference>
<dbReference type="InterPro" id="IPR001482">
    <property type="entry name" value="T2SS/T4SS_dom"/>
</dbReference>
<dbReference type="EMBL" id="BSDC01000001">
    <property type="protein sequence ID" value="GLH66031.1"/>
    <property type="molecule type" value="Genomic_DNA"/>
</dbReference>
<evidence type="ECO:0000256" key="2">
    <source>
        <dbReference type="SAM" id="MobiDB-lite"/>
    </source>
</evidence>
<feature type="domain" description="Bacterial type II secretion system protein E" evidence="3">
    <location>
        <begin position="195"/>
        <end position="209"/>
    </location>
</feature>
<protein>
    <submittedName>
        <fullName evidence="4">Twitching motility protein PilT</fullName>
    </submittedName>
</protein>
<evidence type="ECO:0000313" key="5">
    <source>
        <dbReference type="Proteomes" id="UP001165044"/>
    </source>
</evidence>
<dbReference type="PANTHER" id="PTHR30486">
    <property type="entry name" value="TWITCHING MOTILITY PROTEIN PILT"/>
    <property type="match status" value="1"/>
</dbReference>
<evidence type="ECO:0000256" key="1">
    <source>
        <dbReference type="ARBA" id="ARBA00006611"/>
    </source>
</evidence>
<dbReference type="Pfam" id="PF00437">
    <property type="entry name" value="T2SSE"/>
    <property type="match status" value="1"/>
</dbReference>
<dbReference type="InterPro" id="IPR003593">
    <property type="entry name" value="AAA+_ATPase"/>
</dbReference>